<keyword evidence="6" id="KW-0472">Membrane</keyword>
<dbReference type="OrthoDB" id="475707at2"/>
<evidence type="ECO:0000256" key="4">
    <source>
        <dbReference type="ARBA" id="ARBA00022679"/>
    </source>
</evidence>
<dbReference type="InterPro" id="IPR000700">
    <property type="entry name" value="PAS-assoc_C"/>
</dbReference>
<dbReference type="SUPFAM" id="SSF55781">
    <property type="entry name" value="GAF domain-like"/>
    <property type="match status" value="1"/>
</dbReference>
<evidence type="ECO:0000259" key="8">
    <source>
        <dbReference type="PROSITE" id="PS50113"/>
    </source>
</evidence>
<dbReference type="PANTHER" id="PTHR43304">
    <property type="entry name" value="PHYTOCHROME-LIKE PROTEIN CPH1"/>
    <property type="match status" value="1"/>
</dbReference>
<dbReference type="InterPro" id="IPR035965">
    <property type="entry name" value="PAS-like_dom_sf"/>
</dbReference>
<feature type="non-terminal residue" evidence="9">
    <location>
        <position position="1"/>
    </location>
</feature>
<feature type="non-terminal residue" evidence="9">
    <location>
        <position position="692"/>
    </location>
</feature>
<dbReference type="PROSITE" id="PS50112">
    <property type="entry name" value="PAS"/>
    <property type="match status" value="1"/>
</dbReference>
<dbReference type="Gene3D" id="2.10.70.100">
    <property type="match status" value="1"/>
</dbReference>
<dbReference type="InterPro" id="IPR000014">
    <property type="entry name" value="PAS"/>
</dbReference>
<feature type="domain" description="PAC" evidence="8">
    <location>
        <begin position="365"/>
        <end position="417"/>
    </location>
</feature>
<accession>A0A2T1F4U3</accession>
<keyword evidence="6" id="KW-0812">Transmembrane</keyword>
<dbReference type="InterPro" id="IPR003018">
    <property type="entry name" value="GAF"/>
</dbReference>
<comment type="caution">
    <text evidence="9">The sequence shown here is derived from an EMBL/GenBank/DDBJ whole genome shotgun (WGS) entry which is preliminary data.</text>
</comment>
<dbReference type="PROSITE" id="PS50113">
    <property type="entry name" value="PAC"/>
    <property type="match status" value="1"/>
</dbReference>
<evidence type="ECO:0000313" key="9">
    <source>
        <dbReference type="EMBL" id="PSB39958.1"/>
    </source>
</evidence>
<dbReference type="Proteomes" id="UP000238937">
    <property type="component" value="Unassembled WGS sequence"/>
</dbReference>
<feature type="transmembrane region" description="Helical" evidence="6">
    <location>
        <begin position="219"/>
        <end position="238"/>
    </location>
</feature>
<evidence type="ECO:0000256" key="3">
    <source>
        <dbReference type="ARBA" id="ARBA00022553"/>
    </source>
</evidence>
<dbReference type="InterPro" id="IPR013655">
    <property type="entry name" value="PAS_fold_3"/>
</dbReference>
<dbReference type="Pfam" id="PF08447">
    <property type="entry name" value="PAS_3"/>
    <property type="match status" value="1"/>
</dbReference>
<name>A0A2T1F4U3_9CYAN</name>
<keyword evidence="4" id="KW-0808">Transferase</keyword>
<dbReference type="InterPro" id="IPR013656">
    <property type="entry name" value="PAS_4"/>
</dbReference>
<dbReference type="Pfam" id="PF01590">
    <property type="entry name" value="GAF"/>
    <property type="match status" value="1"/>
</dbReference>
<dbReference type="CDD" id="cd00130">
    <property type="entry name" value="PAS"/>
    <property type="match status" value="1"/>
</dbReference>
<feature type="transmembrane region" description="Helical" evidence="6">
    <location>
        <begin position="176"/>
        <end position="199"/>
    </location>
</feature>
<evidence type="ECO:0000259" key="7">
    <source>
        <dbReference type="PROSITE" id="PS50112"/>
    </source>
</evidence>
<dbReference type="SMART" id="SM00091">
    <property type="entry name" value="PAS"/>
    <property type="match status" value="2"/>
</dbReference>
<dbReference type="InterPro" id="IPR029016">
    <property type="entry name" value="GAF-like_dom_sf"/>
</dbReference>
<dbReference type="RefSeq" id="WP_146138597.1">
    <property type="nucleotide sequence ID" value="NZ_PVWO01000743.1"/>
</dbReference>
<protein>
    <recommendedName>
        <fullName evidence="2">histidine kinase</fullName>
        <ecNumber evidence="2">2.7.13.3</ecNumber>
    </recommendedName>
</protein>
<sequence>ASTIAIVTGLLVLIGWQLDIAVLKSAIPGMVSMKVNTAICFVLVGVALRLKAHQPQSARGERIANGCATGTIVIALLTICEYLFGWQLGIDELWFRDLETSGTVAPGRMAIDTAVSFCLTGTALLQINSPERRLSTQPPHQVRVDEITIAQILAAVAGLMAVQAIVSYAYNVRPSAMMTSMALHTTLTFAALSAGILGLRSDRGFMRSITTDLMGGQSARRFIPAAILAPAIVGWLILRGLQANLYDVNVALSLMSISLTAIWLGQIRINAGILNRIDYDRVRAATRMRASRERLELALRAAQQGIWDVDTQSQILTWDERCQAIFGLSSAPVVTFAQALDLIHPDDRQQVADAVQSAIREDREYVQEHRIIYADGTVRWVLARGRVDRYSTDAPERLLGTMMDITDRKYAELNERFLNQLTRRLRPLADADEMQWVAVSSLAEYLHVDRATWFAVDWAQRLGTIDRDWHREGLNSHAGVYAIGDFLPPTLQVALFAGESVVVADVNAEPLLAPYRATYQQLGIVAFANVPCIFEERWVATLNVNSLNVRAWRDDEVALMQAFVAQIWSLIEQTRSAQALRVEEERTRSAQAIVEQQLGEIEAIYRSAPVGLCFINTDLQFVRINEHLAQINGLPVAAHIGRTPSELFPGAAETIEPLYRQVIESGEPIVNLELSASHPDRPDVLRHWLVCY</sequence>
<evidence type="ECO:0000256" key="6">
    <source>
        <dbReference type="SAM" id="Phobius"/>
    </source>
</evidence>
<comment type="catalytic activity">
    <reaction evidence="1">
        <text>ATP + protein L-histidine = ADP + protein N-phospho-L-histidine.</text>
        <dbReference type="EC" id="2.7.13.3"/>
    </reaction>
</comment>
<evidence type="ECO:0000256" key="1">
    <source>
        <dbReference type="ARBA" id="ARBA00000085"/>
    </source>
</evidence>
<dbReference type="PANTHER" id="PTHR43304:SF1">
    <property type="entry name" value="PAC DOMAIN-CONTAINING PROTEIN"/>
    <property type="match status" value="1"/>
</dbReference>
<dbReference type="EC" id="2.7.13.3" evidence="2"/>
<keyword evidence="10" id="KW-1185">Reference proteome</keyword>
<keyword evidence="3" id="KW-0597">Phosphoprotein</keyword>
<feature type="transmembrane region" description="Helical" evidence="6">
    <location>
        <begin position="148"/>
        <end position="170"/>
    </location>
</feature>
<dbReference type="SMART" id="SM00086">
    <property type="entry name" value="PAC"/>
    <property type="match status" value="1"/>
</dbReference>
<evidence type="ECO:0000313" key="10">
    <source>
        <dbReference type="Proteomes" id="UP000238937"/>
    </source>
</evidence>
<proteinExistence type="predicted"/>
<keyword evidence="6" id="KW-1133">Transmembrane helix</keyword>
<dbReference type="Gene3D" id="3.30.450.20">
    <property type="entry name" value="PAS domain"/>
    <property type="match status" value="2"/>
</dbReference>
<feature type="transmembrane region" description="Helical" evidence="6">
    <location>
        <begin position="35"/>
        <end position="51"/>
    </location>
</feature>
<evidence type="ECO:0000256" key="2">
    <source>
        <dbReference type="ARBA" id="ARBA00012438"/>
    </source>
</evidence>
<feature type="transmembrane region" description="Helical" evidence="6">
    <location>
        <begin position="63"/>
        <end position="85"/>
    </location>
</feature>
<dbReference type="GO" id="GO:0004673">
    <property type="term" value="F:protein histidine kinase activity"/>
    <property type="evidence" value="ECO:0007669"/>
    <property type="project" value="UniProtKB-EC"/>
</dbReference>
<feature type="domain" description="PAS" evidence="7">
    <location>
        <begin position="291"/>
        <end position="362"/>
    </location>
</feature>
<evidence type="ECO:0000256" key="5">
    <source>
        <dbReference type="ARBA" id="ARBA00022777"/>
    </source>
</evidence>
<feature type="transmembrane region" description="Helical" evidence="6">
    <location>
        <begin position="250"/>
        <end position="267"/>
    </location>
</feature>
<organism evidence="9 10">
    <name type="scientific">Chamaesiphon polymorphus CCALA 037</name>
    <dbReference type="NCBI Taxonomy" id="2107692"/>
    <lineage>
        <taxon>Bacteria</taxon>
        <taxon>Bacillati</taxon>
        <taxon>Cyanobacteriota</taxon>
        <taxon>Cyanophyceae</taxon>
        <taxon>Gomontiellales</taxon>
        <taxon>Chamaesiphonaceae</taxon>
        <taxon>Chamaesiphon</taxon>
    </lineage>
</organism>
<dbReference type="EMBL" id="PVWO01000743">
    <property type="protein sequence ID" value="PSB39958.1"/>
    <property type="molecule type" value="Genomic_DNA"/>
</dbReference>
<dbReference type="InterPro" id="IPR001610">
    <property type="entry name" value="PAC"/>
</dbReference>
<dbReference type="NCBIfam" id="TIGR00229">
    <property type="entry name" value="sensory_box"/>
    <property type="match status" value="1"/>
</dbReference>
<dbReference type="Pfam" id="PF08448">
    <property type="entry name" value="PAS_4"/>
    <property type="match status" value="1"/>
</dbReference>
<dbReference type="Gene3D" id="3.30.450.40">
    <property type="match status" value="1"/>
</dbReference>
<dbReference type="AlphaFoldDB" id="A0A2T1F4U3"/>
<dbReference type="InterPro" id="IPR052162">
    <property type="entry name" value="Sensor_kinase/Photoreceptor"/>
</dbReference>
<keyword evidence="5" id="KW-0418">Kinase</keyword>
<gene>
    <name evidence="9" type="ORF">C7B77_28875</name>
</gene>
<reference evidence="9 10" key="1">
    <citation type="submission" date="2018-03" db="EMBL/GenBank/DDBJ databases">
        <title>The ancient ancestry and fast evolution of plastids.</title>
        <authorList>
            <person name="Moore K.R."/>
            <person name="Magnabosco C."/>
            <person name="Momper L."/>
            <person name="Gold D.A."/>
            <person name="Bosak T."/>
            <person name="Fournier G.P."/>
        </authorList>
    </citation>
    <scope>NUCLEOTIDE SEQUENCE [LARGE SCALE GENOMIC DNA]</scope>
    <source>
        <strain evidence="9 10">CCALA 037</strain>
    </source>
</reference>
<dbReference type="SUPFAM" id="SSF55785">
    <property type="entry name" value="PYP-like sensor domain (PAS domain)"/>
    <property type="match status" value="2"/>
</dbReference>
<dbReference type="SMART" id="SM00065">
    <property type="entry name" value="GAF"/>
    <property type="match status" value="1"/>
</dbReference>